<name>A0A7H1Q3J6_9ACTN</name>
<organism evidence="1 2">
    <name type="scientific">Streptomyces griseofuscus</name>
    <dbReference type="NCBI Taxonomy" id="146922"/>
    <lineage>
        <taxon>Bacteria</taxon>
        <taxon>Bacillati</taxon>
        <taxon>Actinomycetota</taxon>
        <taxon>Actinomycetes</taxon>
        <taxon>Kitasatosporales</taxon>
        <taxon>Streptomycetaceae</taxon>
        <taxon>Streptomyces</taxon>
    </lineage>
</organism>
<dbReference type="EMBL" id="CP051006">
    <property type="protein sequence ID" value="QNT94876.1"/>
    <property type="molecule type" value="Genomic_DNA"/>
</dbReference>
<evidence type="ECO:0000313" key="1">
    <source>
        <dbReference type="EMBL" id="QNT94876.1"/>
    </source>
</evidence>
<evidence type="ECO:0000313" key="2">
    <source>
        <dbReference type="Proteomes" id="UP000516422"/>
    </source>
</evidence>
<accession>A0A7H1Q3J6</accession>
<proteinExistence type="predicted"/>
<sequence>MSARSGSAEEIRAKVIELADRLERDQPSVPLLESRLQELVAEPTGEPGVEARLLGVMPKIAAGELREAFGKRVREVWAR</sequence>
<dbReference type="KEGG" id="sgf:HEP81_04603"/>
<gene>
    <name evidence="1" type="ORF">HEP81_04603</name>
</gene>
<reference evidence="1 2" key="1">
    <citation type="submission" date="2020-04" db="EMBL/GenBank/DDBJ databases">
        <title>Characterization and engineering of Streptomyces griseofuscus DSM40191 as a potential heterologous host for expression of BGCs.</title>
        <authorList>
            <person name="Gren T."/>
            <person name="Whitford C.M."/>
            <person name="Mohite O.S."/>
            <person name="Joergensen T.S."/>
            <person name="Nielsen J.B."/>
            <person name="Lee S.Y."/>
            <person name="Weber T."/>
        </authorList>
    </citation>
    <scope>NUCLEOTIDE SEQUENCE [LARGE SCALE GENOMIC DNA]</scope>
    <source>
        <strain evidence="1 2">DSM 40191</strain>
    </source>
</reference>
<dbReference type="AlphaFoldDB" id="A0A7H1Q3J6"/>
<protein>
    <submittedName>
        <fullName evidence="1">Uncharacterized protein</fullName>
    </submittedName>
</protein>
<dbReference type="Proteomes" id="UP000516422">
    <property type="component" value="Chromosome"/>
</dbReference>